<evidence type="ECO:0000313" key="2">
    <source>
        <dbReference type="Proteomes" id="UP000799118"/>
    </source>
</evidence>
<accession>A0A6A4H3W5</accession>
<gene>
    <name evidence="1" type="ORF">BT96DRAFT_924429</name>
</gene>
<dbReference type="Proteomes" id="UP000799118">
    <property type="component" value="Unassembled WGS sequence"/>
</dbReference>
<dbReference type="EMBL" id="ML769586">
    <property type="protein sequence ID" value="KAE9392862.1"/>
    <property type="molecule type" value="Genomic_DNA"/>
</dbReference>
<reference evidence="1" key="1">
    <citation type="journal article" date="2019" name="Environ. Microbiol.">
        <title>Fungal ecological strategies reflected in gene transcription - a case study of two litter decomposers.</title>
        <authorList>
            <person name="Barbi F."/>
            <person name="Kohler A."/>
            <person name="Barry K."/>
            <person name="Baskaran P."/>
            <person name="Daum C."/>
            <person name="Fauchery L."/>
            <person name="Ihrmark K."/>
            <person name="Kuo A."/>
            <person name="LaButti K."/>
            <person name="Lipzen A."/>
            <person name="Morin E."/>
            <person name="Grigoriev I.V."/>
            <person name="Henrissat B."/>
            <person name="Lindahl B."/>
            <person name="Martin F."/>
        </authorList>
    </citation>
    <scope>NUCLEOTIDE SEQUENCE</scope>
    <source>
        <strain evidence="1">JB14</strain>
    </source>
</reference>
<evidence type="ECO:0000313" key="1">
    <source>
        <dbReference type="EMBL" id="KAE9392862.1"/>
    </source>
</evidence>
<proteinExistence type="predicted"/>
<sequence length="78" mass="8733">MSETRSSRLKCDKVTLQPYIAIVTEQHRLLWIPGLVDDIAIALRRKGKVITPSLILCLCGGGWICPQLTVVPRCFAIR</sequence>
<dbReference type="AlphaFoldDB" id="A0A6A4H3W5"/>
<keyword evidence="2" id="KW-1185">Reference proteome</keyword>
<protein>
    <submittedName>
        <fullName evidence="1">Uncharacterized protein</fullName>
    </submittedName>
</protein>
<organism evidence="1 2">
    <name type="scientific">Gymnopus androsaceus JB14</name>
    <dbReference type="NCBI Taxonomy" id="1447944"/>
    <lineage>
        <taxon>Eukaryota</taxon>
        <taxon>Fungi</taxon>
        <taxon>Dikarya</taxon>
        <taxon>Basidiomycota</taxon>
        <taxon>Agaricomycotina</taxon>
        <taxon>Agaricomycetes</taxon>
        <taxon>Agaricomycetidae</taxon>
        <taxon>Agaricales</taxon>
        <taxon>Marasmiineae</taxon>
        <taxon>Omphalotaceae</taxon>
        <taxon>Gymnopus</taxon>
    </lineage>
</organism>
<name>A0A6A4H3W5_9AGAR</name>